<reference evidence="3 4" key="1">
    <citation type="journal article" date="2023" name="Elife">
        <title>Identification of key yeast species and microbe-microbe interactions impacting larval growth of Drosophila in the wild.</title>
        <authorList>
            <person name="Mure A."/>
            <person name="Sugiura Y."/>
            <person name="Maeda R."/>
            <person name="Honda K."/>
            <person name="Sakurai N."/>
            <person name="Takahashi Y."/>
            <person name="Watada M."/>
            <person name="Katoh T."/>
            <person name="Gotoh A."/>
            <person name="Gotoh Y."/>
            <person name="Taniguchi I."/>
            <person name="Nakamura K."/>
            <person name="Hayashi T."/>
            <person name="Katayama T."/>
            <person name="Uemura T."/>
            <person name="Hattori Y."/>
        </authorList>
    </citation>
    <scope>NUCLEOTIDE SEQUENCE [LARGE SCALE GENOMIC DNA]</scope>
    <source>
        <strain evidence="3 4">SB-73</strain>
    </source>
</reference>
<dbReference type="Proteomes" id="UP001362899">
    <property type="component" value="Unassembled WGS sequence"/>
</dbReference>
<dbReference type="Pfam" id="PF00856">
    <property type="entry name" value="SET"/>
    <property type="match status" value="1"/>
</dbReference>
<feature type="compositionally biased region" description="Acidic residues" evidence="1">
    <location>
        <begin position="372"/>
        <end position="384"/>
    </location>
</feature>
<dbReference type="Gene3D" id="3.90.1410.10">
    <property type="entry name" value="set domain protein methyltransferase, domain 1"/>
    <property type="match status" value="1"/>
</dbReference>
<dbReference type="PANTHER" id="PTHR13271:SF34">
    <property type="entry name" value="N-LYSINE METHYLTRANSFERASE SETD6"/>
    <property type="match status" value="1"/>
</dbReference>
<organism evidence="3 4">
    <name type="scientific">Starmerella bacillaris</name>
    <name type="common">Yeast</name>
    <name type="synonym">Candida zemplinina</name>
    <dbReference type="NCBI Taxonomy" id="1247836"/>
    <lineage>
        <taxon>Eukaryota</taxon>
        <taxon>Fungi</taxon>
        <taxon>Dikarya</taxon>
        <taxon>Ascomycota</taxon>
        <taxon>Saccharomycotina</taxon>
        <taxon>Dipodascomycetes</taxon>
        <taxon>Dipodascales</taxon>
        <taxon>Trichomonascaceae</taxon>
        <taxon>Starmerella</taxon>
    </lineage>
</organism>
<proteinExistence type="predicted"/>
<comment type="caution">
    <text evidence="3">The sequence shown here is derived from an EMBL/GenBank/DDBJ whole genome shotgun (WGS) entry which is preliminary data.</text>
</comment>
<evidence type="ECO:0000313" key="4">
    <source>
        <dbReference type="Proteomes" id="UP001362899"/>
    </source>
</evidence>
<gene>
    <name evidence="3" type="ORF">DASB73_026250</name>
</gene>
<feature type="region of interest" description="Disordered" evidence="1">
    <location>
        <begin position="236"/>
        <end position="280"/>
    </location>
</feature>
<dbReference type="AlphaFoldDB" id="A0AAV5RKB3"/>
<dbReference type="SUPFAM" id="SSF82199">
    <property type="entry name" value="SET domain"/>
    <property type="match status" value="2"/>
</dbReference>
<dbReference type="PANTHER" id="PTHR13271">
    <property type="entry name" value="UNCHARACTERIZED PUTATIVE METHYLTRANSFERASE"/>
    <property type="match status" value="1"/>
</dbReference>
<dbReference type="GO" id="GO:0005634">
    <property type="term" value="C:nucleus"/>
    <property type="evidence" value="ECO:0007669"/>
    <property type="project" value="TreeGrafter"/>
</dbReference>
<evidence type="ECO:0000256" key="1">
    <source>
        <dbReference type="SAM" id="MobiDB-lite"/>
    </source>
</evidence>
<dbReference type="EMBL" id="BTGC01000008">
    <property type="protein sequence ID" value="GMM51662.1"/>
    <property type="molecule type" value="Genomic_DNA"/>
</dbReference>
<sequence>MNGFDELKSLDVEILGDIQLRESKLGGTGVFANKHLNEGDVIMRIPKESVLSPKTCAAANIISEFQSKLEPQDLLVACYLFEKSQGSESPWHQFIDIAENATQPDVFLLWTPEEQKMLKNTNLDVWQVPQLEKFQETYNETLPLFEKLTIVPSFNIPTFDEYLRTSLIISSRAFDVDNYHKIALVPGACFFNHSDREHVHFEATGDVCEICGEIECDCIYSDSEDEEIEEIISDMEFEEDEDEEEEGDDEQLNEENDVASVVDMDDADVDNDSSCDECDDDDDGDRYCELRLISPVSKGSEIFNTYGQDPNGVLLNRYGFAIWNNKHDVVDFDKETFTLAQQFDKVKELEEWLQAQEDIADTMDQDSVKELDDSDSEFENDQSGDSDEIAFLGLINDNNDTEIPRASAGLIELADRFQVDLNVLIQALADLRLKKYYFTEDSKELYAKSKKEVGRKQAAMVVVASEKNIIERYIKLAI</sequence>
<accession>A0AAV5RKB3</accession>
<evidence type="ECO:0000313" key="3">
    <source>
        <dbReference type="EMBL" id="GMM51662.1"/>
    </source>
</evidence>
<dbReference type="InterPro" id="IPR001214">
    <property type="entry name" value="SET_dom"/>
</dbReference>
<evidence type="ECO:0000259" key="2">
    <source>
        <dbReference type="PROSITE" id="PS50280"/>
    </source>
</evidence>
<dbReference type="PROSITE" id="PS50280">
    <property type="entry name" value="SET"/>
    <property type="match status" value="1"/>
</dbReference>
<dbReference type="CDD" id="cd10527">
    <property type="entry name" value="SET_LSMT"/>
    <property type="match status" value="1"/>
</dbReference>
<dbReference type="InterPro" id="IPR046341">
    <property type="entry name" value="SET_dom_sf"/>
</dbReference>
<feature type="domain" description="SET" evidence="2">
    <location>
        <begin position="16"/>
        <end position="307"/>
    </location>
</feature>
<feature type="region of interest" description="Disordered" evidence="1">
    <location>
        <begin position="363"/>
        <end position="384"/>
    </location>
</feature>
<protein>
    <recommendedName>
        <fullName evidence="2">SET domain-containing protein</fullName>
    </recommendedName>
</protein>
<dbReference type="InterPro" id="IPR050600">
    <property type="entry name" value="SETD3_SETD6_MTase"/>
</dbReference>
<keyword evidence="4" id="KW-1185">Reference proteome</keyword>
<dbReference type="GO" id="GO:0016279">
    <property type="term" value="F:protein-lysine N-methyltransferase activity"/>
    <property type="evidence" value="ECO:0007669"/>
    <property type="project" value="TreeGrafter"/>
</dbReference>
<name>A0AAV5RKB3_STABA</name>